<dbReference type="RefSeq" id="WP_005857068.1">
    <property type="nucleotide sequence ID" value="NZ_AAYA01000003.1"/>
</dbReference>
<evidence type="ECO:0000256" key="1">
    <source>
        <dbReference type="SAM" id="Phobius"/>
    </source>
</evidence>
<comment type="caution">
    <text evidence="3">The sequence shown here is derived from an EMBL/GenBank/DDBJ whole genome shotgun (WGS) entry which is preliminary data.</text>
</comment>
<protein>
    <recommendedName>
        <fullName evidence="5">Peptidase M23</fullName>
    </recommendedName>
</protein>
<feature type="chain" id="PRO_5002654261" description="Peptidase M23" evidence="2">
    <location>
        <begin position="19"/>
        <end position="55"/>
    </location>
</feature>
<keyword evidence="4" id="KW-1185">Reference proteome</keyword>
<keyword evidence="1" id="KW-0812">Transmembrane</keyword>
<accession>A3K0T5</accession>
<evidence type="ECO:0000313" key="3">
    <source>
        <dbReference type="EMBL" id="EBA09400.1"/>
    </source>
</evidence>
<evidence type="ECO:0008006" key="5">
    <source>
        <dbReference type="Google" id="ProtNLM"/>
    </source>
</evidence>
<reference evidence="3 4" key="1">
    <citation type="submission" date="2006-06" db="EMBL/GenBank/DDBJ databases">
        <authorList>
            <person name="Moran M.A."/>
            <person name="Ferriera S."/>
            <person name="Johnson J."/>
            <person name="Kravitz S."/>
            <person name="Beeson K."/>
            <person name="Sutton G."/>
            <person name="Rogers Y.-H."/>
            <person name="Friedman R."/>
            <person name="Frazier M."/>
            <person name="Venter J.C."/>
        </authorList>
    </citation>
    <scope>NUCLEOTIDE SEQUENCE [LARGE SCALE GENOMIC DNA]</scope>
    <source>
        <strain evidence="3 4">E-37</strain>
    </source>
</reference>
<sequence length="55" mass="5751">MKHLGFGLLAVCASPVLAHDGVHLHPHDSALTPWLMGIGAVSILAGMLIAARRRA</sequence>
<evidence type="ECO:0000256" key="2">
    <source>
        <dbReference type="SAM" id="SignalP"/>
    </source>
</evidence>
<feature type="transmembrane region" description="Helical" evidence="1">
    <location>
        <begin position="34"/>
        <end position="51"/>
    </location>
</feature>
<dbReference type="Proteomes" id="UP000005713">
    <property type="component" value="Unassembled WGS sequence"/>
</dbReference>
<keyword evidence="1" id="KW-0472">Membrane</keyword>
<organism evidence="3 4">
    <name type="scientific">Sagittula stellata (strain ATCC 700073 / DSM 11524 / E-37)</name>
    <dbReference type="NCBI Taxonomy" id="388399"/>
    <lineage>
        <taxon>Bacteria</taxon>
        <taxon>Pseudomonadati</taxon>
        <taxon>Pseudomonadota</taxon>
        <taxon>Alphaproteobacteria</taxon>
        <taxon>Rhodobacterales</taxon>
        <taxon>Roseobacteraceae</taxon>
        <taxon>Sagittula</taxon>
    </lineage>
</organism>
<name>A3K0T5_SAGS3</name>
<dbReference type="AlphaFoldDB" id="A3K0T5"/>
<proteinExistence type="predicted"/>
<keyword evidence="2" id="KW-0732">Signal</keyword>
<dbReference type="EMBL" id="AAYA01000003">
    <property type="protein sequence ID" value="EBA09400.1"/>
    <property type="molecule type" value="Genomic_DNA"/>
</dbReference>
<evidence type="ECO:0000313" key="4">
    <source>
        <dbReference type="Proteomes" id="UP000005713"/>
    </source>
</evidence>
<feature type="signal peptide" evidence="2">
    <location>
        <begin position="1"/>
        <end position="18"/>
    </location>
</feature>
<keyword evidence="1" id="KW-1133">Transmembrane helix</keyword>
<gene>
    <name evidence="3" type="ORF">SSE37_24199</name>
</gene>